<gene>
    <name evidence="1" type="ORF">LTS18_005675</name>
</gene>
<protein>
    <submittedName>
        <fullName evidence="1">Uncharacterized protein</fullName>
    </submittedName>
</protein>
<evidence type="ECO:0000313" key="1">
    <source>
        <dbReference type="EMBL" id="KAK3061678.1"/>
    </source>
</evidence>
<proteinExistence type="predicted"/>
<name>A0ACC3D4C1_9PEZI</name>
<accession>A0ACC3D4C1</accession>
<keyword evidence="2" id="KW-1185">Reference proteome</keyword>
<evidence type="ECO:0000313" key="2">
    <source>
        <dbReference type="Proteomes" id="UP001186974"/>
    </source>
</evidence>
<dbReference type="Proteomes" id="UP001186974">
    <property type="component" value="Unassembled WGS sequence"/>
</dbReference>
<dbReference type="EMBL" id="JAWDJW010007691">
    <property type="protein sequence ID" value="KAK3061678.1"/>
    <property type="molecule type" value="Genomic_DNA"/>
</dbReference>
<reference evidence="1" key="1">
    <citation type="submission" date="2024-09" db="EMBL/GenBank/DDBJ databases">
        <title>Black Yeasts Isolated from many extreme environments.</title>
        <authorList>
            <person name="Coleine C."/>
            <person name="Stajich J.E."/>
            <person name="Selbmann L."/>
        </authorList>
    </citation>
    <scope>NUCLEOTIDE SEQUENCE</scope>
    <source>
        <strain evidence="1">CCFEE 5737</strain>
    </source>
</reference>
<organism evidence="1 2">
    <name type="scientific">Coniosporium uncinatum</name>
    <dbReference type="NCBI Taxonomy" id="93489"/>
    <lineage>
        <taxon>Eukaryota</taxon>
        <taxon>Fungi</taxon>
        <taxon>Dikarya</taxon>
        <taxon>Ascomycota</taxon>
        <taxon>Pezizomycotina</taxon>
        <taxon>Dothideomycetes</taxon>
        <taxon>Dothideomycetes incertae sedis</taxon>
        <taxon>Coniosporium</taxon>
    </lineage>
</organism>
<comment type="caution">
    <text evidence="1">The sequence shown here is derived from an EMBL/GenBank/DDBJ whole genome shotgun (WGS) entry which is preliminary data.</text>
</comment>
<sequence length="268" mass="28745">MHLSFYSTILPLPSVSIPLITALPYETRQTPPTAPSTKSPAFLLAGDSTTANTYSNQQGGWGRGFCATLKEPAVCVNLGHNGRTTKSFRDGPDWGWVLGNVTKFKGGHEVFVTIQFGHNDQKESNGVTLAQYEQNLGRMAREVVQAGGTPILTTPLTRRSFSSSTNKIKPDLAPFRAATLSAAARTGVYKVIDLNAKSEGYCNAIGEAASHGYNLIEGDNTHLNRRGGDVFGRMVSGLVLEAVGEEAVGQWTVKDKETSGKIEAEEVA</sequence>